<keyword evidence="2" id="KW-1185">Reference proteome</keyword>
<dbReference type="AlphaFoldDB" id="A0A0M0L6C6"/>
<proteinExistence type="predicted"/>
<dbReference type="EMBL" id="LILC01000013">
    <property type="protein sequence ID" value="KOO46417.1"/>
    <property type="molecule type" value="Genomic_DNA"/>
</dbReference>
<protein>
    <submittedName>
        <fullName evidence="1">Uncharacterized protein</fullName>
    </submittedName>
</protein>
<dbReference type="PATRIC" id="fig|284581.3.peg.2383"/>
<sequence length="67" mass="8473">MNEKEEKVIRFLKFHFDDMKYFRFELHPDYLFGRKIYDPDRWVATVYFDEEENRVKMLLINKEGEVY</sequence>
<name>A0A0M0L6C6_9BACI</name>
<accession>A0A0M0L6C6</accession>
<gene>
    <name evidence="1" type="ORF">AMD01_11345</name>
</gene>
<dbReference type="RefSeq" id="WP_053401507.1">
    <property type="nucleotide sequence ID" value="NZ_LILC01000013.1"/>
</dbReference>
<reference evidence="2" key="1">
    <citation type="submission" date="2015-08" db="EMBL/GenBank/DDBJ databases">
        <title>Fjat-14210 dsm16467.</title>
        <authorList>
            <person name="Liu B."/>
            <person name="Wang J."/>
            <person name="Zhu Y."/>
            <person name="Liu G."/>
            <person name="Chen Q."/>
            <person name="Chen Z."/>
            <person name="Lan J."/>
            <person name="Che J."/>
            <person name="Ge C."/>
            <person name="Shi H."/>
            <person name="Pan Z."/>
            <person name="Liu X."/>
        </authorList>
    </citation>
    <scope>NUCLEOTIDE SEQUENCE [LARGE SCALE GENOMIC DNA]</scope>
    <source>
        <strain evidence="2">DSM 16467</strain>
    </source>
</reference>
<dbReference type="Proteomes" id="UP000037558">
    <property type="component" value="Unassembled WGS sequence"/>
</dbReference>
<evidence type="ECO:0000313" key="2">
    <source>
        <dbReference type="Proteomes" id="UP000037558"/>
    </source>
</evidence>
<dbReference type="STRING" id="284581.AMD01_11345"/>
<evidence type="ECO:0000313" key="1">
    <source>
        <dbReference type="EMBL" id="KOO46417.1"/>
    </source>
</evidence>
<organism evidence="1 2">
    <name type="scientific">Priestia koreensis</name>
    <dbReference type="NCBI Taxonomy" id="284581"/>
    <lineage>
        <taxon>Bacteria</taxon>
        <taxon>Bacillati</taxon>
        <taxon>Bacillota</taxon>
        <taxon>Bacilli</taxon>
        <taxon>Bacillales</taxon>
        <taxon>Bacillaceae</taxon>
        <taxon>Priestia</taxon>
    </lineage>
</organism>
<comment type="caution">
    <text evidence="1">The sequence shown here is derived from an EMBL/GenBank/DDBJ whole genome shotgun (WGS) entry which is preliminary data.</text>
</comment>